<proteinExistence type="predicted"/>
<dbReference type="InterPro" id="IPR054491">
    <property type="entry name" value="MGH1-like_GH"/>
</dbReference>
<feature type="domain" description="Mannosylglycerate hydrolase MGH1-like glycoside hydrolase" evidence="1">
    <location>
        <begin position="110"/>
        <end position="280"/>
    </location>
</feature>
<name>A0A1A8XPH9_9PROT</name>
<dbReference type="EMBL" id="FLQX01000110">
    <property type="protein sequence ID" value="SBT06546.1"/>
    <property type="molecule type" value="Genomic_DNA"/>
</dbReference>
<protein>
    <recommendedName>
        <fullName evidence="1">Mannosylglycerate hydrolase MGH1-like glycoside hydrolase domain-containing protein</fullName>
    </recommendedName>
</protein>
<dbReference type="GO" id="GO:0004573">
    <property type="term" value="F:Glc3Man9GlcNAc2 oligosaccharide glucosidase activity"/>
    <property type="evidence" value="ECO:0007669"/>
    <property type="project" value="InterPro"/>
</dbReference>
<dbReference type="PANTHER" id="PTHR10412:SF10">
    <property type="entry name" value="GLYCOSYL HYDROLASE FAMILY 63 C-TERMINAL DOMAIN-CONTAINING PROTEIN"/>
    <property type="match status" value="1"/>
</dbReference>
<sequence length="320" mass="36073">MAIQCYEQFMAIANSIAGYSQTGLTLWDEKDQFFKDLVVGPDGQSRHIDVFSWVGLIPLFAVEVIDQRLLTNVPRFHAALVGHYQGKFDGHRVTHCPIQSNVREEHLLSLLGPARLKAVLQRVLDERQFLSPFGVRSVSRVHAEQCDLGTLPGIGQALIEYVPGESNSGLFGGNSNWRGPIWMPTNYVLIQAIEKFHRYYGDTFLVPAPCCEGGQVTLKEAAKLISERLVNIFRRMPDGRLPAFPVGSPFQSDPYWQELLLFHEYFHGDTGQGLGAMHQTGWTGLVANLVERRYRVDIPAFWRQQQEAQAARQPEPAEQV</sequence>
<evidence type="ECO:0000313" key="3">
    <source>
        <dbReference type="Proteomes" id="UP000199169"/>
    </source>
</evidence>
<organism evidence="2 3">
    <name type="scientific">Candidatus Accumulibacter aalborgensis</name>
    <dbReference type="NCBI Taxonomy" id="1860102"/>
    <lineage>
        <taxon>Bacteria</taxon>
        <taxon>Pseudomonadati</taxon>
        <taxon>Pseudomonadota</taxon>
        <taxon>Betaproteobacteria</taxon>
        <taxon>Candidatus Accumulibacter</taxon>
    </lineage>
</organism>
<gene>
    <name evidence="2" type="ORF">ACCAA_340048</name>
</gene>
<evidence type="ECO:0000313" key="2">
    <source>
        <dbReference type="EMBL" id="SBT06546.1"/>
    </source>
</evidence>
<dbReference type="STRING" id="1860102.ACCAA_340048"/>
<evidence type="ECO:0000259" key="1">
    <source>
        <dbReference type="Pfam" id="PF22422"/>
    </source>
</evidence>
<dbReference type="AlphaFoldDB" id="A0A1A8XPH9"/>
<dbReference type="InterPro" id="IPR012341">
    <property type="entry name" value="6hp_glycosidase-like_sf"/>
</dbReference>
<dbReference type="Pfam" id="PF22422">
    <property type="entry name" value="MGH1-like_GH"/>
    <property type="match status" value="1"/>
</dbReference>
<dbReference type="Proteomes" id="UP000199169">
    <property type="component" value="Unassembled WGS sequence"/>
</dbReference>
<dbReference type="InterPro" id="IPR004888">
    <property type="entry name" value="Glycoside_hydrolase_63"/>
</dbReference>
<accession>A0A1A8XPH9</accession>
<reference evidence="2 3" key="1">
    <citation type="submission" date="2016-06" db="EMBL/GenBank/DDBJ databases">
        <authorList>
            <person name="Kjaerup R.B."/>
            <person name="Dalgaard T.S."/>
            <person name="Juul-Madsen H.R."/>
        </authorList>
    </citation>
    <scope>NUCLEOTIDE SEQUENCE [LARGE SCALE GENOMIC DNA]</scope>
    <source>
        <strain evidence="2">3</strain>
    </source>
</reference>
<dbReference type="SUPFAM" id="SSF48208">
    <property type="entry name" value="Six-hairpin glycosidases"/>
    <property type="match status" value="1"/>
</dbReference>
<keyword evidence="3" id="KW-1185">Reference proteome</keyword>
<dbReference type="PANTHER" id="PTHR10412">
    <property type="entry name" value="MANNOSYL-OLIGOSACCHARIDE GLUCOSIDASE"/>
    <property type="match status" value="1"/>
</dbReference>
<dbReference type="GO" id="GO:0009311">
    <property type="term" value="P:oligosaccharide metabolic process"/>
    <property type="evidence" value="ECO:0007669"/>
    <property type="project" value="InterPro"/>
</dbReference>
<dbReference type="InterPro" id="IPR008928">
    <property type="entry name" value="6-hairpin_glycosidase_sf"/>
</dbReference>
<dbReference type="Gene3D" id="1.50.10.10">
    <property type="match status" value="1"/>
</dbReference>